<dbReference type="HOGENOM" id="CLU_027402_41_5_4"/>
<reference evidence="2 3" key="2">
    <citation type="journal article" date="2016" name="Appl. Microbiol. Biotechnol.">
        <title>Mutations improving production and secretion of extracellular lipase by Burkholderia glumae PG1.</title>
        <authorList>
            <person name="Knapp A."/>
            <person name="Voget S."/>
            <person name="Gao R."/>
            <person name="Zaburannyi N."/>
            <person name="Krysciak D."/>
            <person name="Breuer M."/>
            <person name="Hauer B."/>
            <person name="Streit W.R."/>
            <person name="Muller R."/>
            <person name="Daniel R."/>
            <person name="Jaeger K.E."/>
        </authorList>
    </citation>
    <scope>NUCLEOTIDE SEQUENCE [LARGE SCALE GENOMIC DNA]</scope>
    <source>
        <strain evidence="2 3">PG1</strain>
    </source>
</reference>
<dbReference type="InterPro" id="IPR036397">
    <property type="entry name" value="RNaseH_sf"/>
</dbReference>
<sequence>MQALAMVVALDPVHDSSMSRKGNCWDNAPTESFFNSLKNERVHATRYQTHQDAKTDLFEYIEVFYNRSRRHSSLGLVSPEQFLQDWIKAQQTKDAAA</sequence>
<evidence type="ECO:0000259" key="1">
    <source>
        <dbReference type="Pfam" id="PF13333"/>
    </source>
</evidence>
<feature type="domain" description="Integrase catalytic" evidence="1">
    <location>
        <begin position="31"/>
        <end position="82"/>
    </location>
</feature>
<proteinExistence type="predicted"/>
<dbReference type="Proteomes" id="UP000031838">
    <property type="component" value="Chromosome 2"/>
</dbReference>
<dbReference type="AlphaFoldDB" id="A0A0B6S926"/>
<accession>A0A0B6S926</accession>
<name>A0A0B6S926_BURPL</name>
<keyword evidence="3" id="KW-1185">Reference proteome</keyword>
<evidence type="ECO:0000313" key="3">
    <source>
        <dbReference type="Proteomes" id="UP000031838"/>
    </source>
</evidence>
<dbReference type="KEGG" id="bgp:BGL_2c06670"/>
<dbReference type="InterPro" id="IPR050900">
    <property type="entry name" value="Transposase_IS3/IS150/IS904"/>
</dbReference>
<dbReference type="PANTHER" id="PTHR46889">
    <property type="entry name" value="TRANSPOSASE INSF FOR INSERTION SEQUENCE IS3B-RELATED"/>
    <property type="match status" value="1"/>
</dbReference>
<dbReference type="Gene3D" id="3.30.420.10">
    <property type="entry name" value="Ribonuclease H-like superfamily/Ribonuclease H"/>
    <property type="match status" value="1"/>
</dbReference>
<gene>
    <name evidence="2" type="ORF">BGL_2c06670</name>
</gene>
<dbReference type="InterPro" id="IPR012337">
    <property type="entry name" value="RNaseH-like_sf"/>
</dbReference>
<dbReference type="Pfam" id="PF13333">
    <property type="entry name" value="rve_2"/>
    <property type="match status" value="1"/>
</dbReference>
<organism evidence="2 3">
    <name type="scientific">Burkholderia plantarii</name>
    <dbReference type="NCBI Taxonomy" id="41899"/>
    <lineage>
        <taxon>Bacteria</taxon>
        <taxon>Pseudomonadati</taxon>
        <taxon>Pseudomonadota</taxon>
        <taxon>Betaproteobacteria</taxon>
        <taxon>Burkholderiales</taxon>
        <taxon>Burkholderiaceae</taxon>
        <taxon>Burkholderia</taxon>
    </lineage>
</organism>
<protein>
    <submittedName>
        <fullName evidence="2">Transposase</fullName>
    </submittedName>
</protein>
<dbReference type="GO" id="GO:0015074">
    <property type="term" value="P:DNA integration"/>
    <property type="evidence" value="ECO:0007669"/>
    <property type="project" value="InterPro"/>
</dbReference>
<dbReference type="PANTHER" id="PTHR46889:SF4">
    <property type="entry name" value="TRANSPOSASE INSO FOR INSERTION SEQUENCE ELEMENT IS911B-RELATED"/>
    <property type="match status" value="1"/>
</dbReference>
<reference evidence="3" key="1">
    <citation type="submission" date="2011-03" db="EMBL/GenBank/DDBJ databases">
        <authorList>
            <person name="Voget S."/>
            <person name="Streit W.R."/>
            <person name="Jaeger K.E."/>
            <person name="Daniel R."/>
        </authorList>
    </citation>
    <scope>NUCLEOTIDE SEQUENCE [LARGE SCALE GENOMIC DNA]</scope>
    <source>
        <strain evidence="3">PG1</strain>
    </source>
</reference>
<dbReference type="SUPFAM" id="SSF53098">
    <property type="entry name" value="Ribonuclease H-like"/>
    <property type="match status" value="1"/>
</dbReference>
<dbReference type="GO" id="GO:0003676">
    <property type="term" value="F:nucleic acid binding"/>
    <property type="evidence" value="ECO:0007669"/>
    <property type="project" value="InterPro"/>
</dbReference>
<dbReference type="InterPro" id="IPR001584">
    <property type="entry name" value="Integrase_cat-core"/>
</dbReference>
<evidence type="ECO:0000313" key="2">
    <source>
        <dbReference type="EMBL" id="AJK48751.1"/>
    </source>
</evidence>
<dbReference type="EMBL" id="CP002581">
    <property type="protein sequence ID" value="AJK48751.1"/>
    <property type="molecule type" value="Genomic_DNA"/>
</dbReference>